<comment type="similarity">
    <text evidence="1">Belongs to the BLOC1S3 family.</text>
</comment>
<gene>
    <name evidence="5" type="primary">CSON001509</name>
</gene>
<reference evidence="5" key="2">
    <citation type="submission" date="2018-07" db="EMBL/GenBank/DDBJ databases">
        <authorList>
            <person name="Quirk P.G."/>
            <person name="Krulwich T.A."/>
        </authorList>
    </citation>
    <scope>NUCLEOTIDE SEQUENCE</scope>
</reference>
<dbReference type="GO" id="GO:0031083">
    <property type="term" value="C:BLOC-1 complex"/>
    <property type="evidence" value="ECO:0007669"/>
    <property type="project" value="TreeGrafter"/>
</dbReference>
<evidence type="ECO:0000256" key="2">
    <source>
        <dbReference type="ARBA" id="ARBA00019581"/>
    </source>
</evidence>
<evidence type="ECO:0000256" key="1">
    <source>
        <dbReference type="ARBA" id="ARBA00008942"/>
    </source>
</evidence>
<name>A0A336LU07_CULSO</name>
<feature type="compositionally biased region" description="Basic and acidic residues" evidence="3">
    <location>
        <begin position="1"/>
        <end position="10"/>
    </location>
</feature>
<dbReference type="VEuPathDB" id="VectorBase:CSON001509"/>
<feature type="compositionally biased region" description="Basic and acidic residues" evidence="3">
    <location>
        <begin position="21"/>
        <end position="30"/>
    </location>
</feature>
<dbReference type="PANTHER" id="PTHR31974:SF2">
    <property type="entry name" value="BIOGENESIS OF LYSOSOME-RELATED ORGANELLES COMPLEX 1 SUBUNIT 3"/>
    <property type="match status" value="1"/>
</dbReference>
<feature type="region of interest" description="Disordered" evidence="3">
    <location>
        <begin position="45"/>
        <end position="85"/>
    </location>
</feature>
<feature type="region of interest" description="Disordered" evidence="3">
    <location>
        <begin position="1"/>
        <end position="30"/>
    </location>
</feature>
<dbReference type="OMA" id="RAMNERC"/>
<organism evidence="5">
    <name type="scientific">Culicoides sonorensis</name>
    <name type="common">Biting midge</name>
    <dbReference type="NCBI Taxonomy" id="179676"/>
    <lineage>
        <taxon>Eukaryota</taxon>
        <taxon>Metazoa</taxon>
        <taxon>Ecdysozoa</taxon>
        <taxon>Arthropoda</taxon>
        <taxon>Hexapoda</taxon>
        <taxon>Insecta</taxon>
        <taxon>Pterygota</taxon>
        <taxon>Neoptera</taxon>
        <taxon>Endopterygota</taxon>
        <taxon>Diptera</taxon>
        <taxon>Nematocera</taxon>
        <taxon>Chironomoidea</taxon>
        <taxon>Ceratopogonidae</taxon>
        <taxon>Ceratopogoninae</taxon>
        <taxon>Culicoides</taxon>
        <taxon>Monoculicoides</taxon>
    </lineage>
</organism>
<dbReference type="PANTHER" id="PTHR31974">
    <property type="entry name" value="BIOGENESIS OF LYSOSOME-RELATED ORGANELLES COMPLEX 1 SUBUNIT 3"/>
    <property type="match status" value="1"/>
</dbReference>
<dbReference type="AlphaFoldDB" id="A0A336LU07"/>
<dbReference type="EMBL" id="UFQS01000123">
    <property type="protein sequence ID" value="SSX00081.1"/>
    <property type="molecule type" value="Genomic_DNA"/>
</dbReference>
<dbReference type="EMBL" id="UFQT01000123">
    <property type="protein sequence ID" value="SSX20461.1"/>
    <property type="molecule type" value="Genomic_DNA"/>
</dbReference>
<evidence type="ECO:0000313" key="5">
    <source>
        <dbReference type="EMBL" id="SSX20461.1"/>
    </source>
</evidence>
<dbReference type="InterPro" id="IPR017245">
    <property type="entry name" value="BLOC-1_complex_su-3"/>
</dbReference>
<protein>
    <recommendedName>
        <fullName evidence="2">Biogenesis of lysosome-related organelles complex 1 subunit 3</fullName>
    </recommendedName>
</protein>
<feature type="compositionally biased region" description="Basic and acidic residues" evidence="3">
    <location>
        <begin position="56"/>
        <end position="85"/>
    </location>
</feature>
<proteinExistence type="inferred from homology"/>
<evidence type="ECO:0000313" key="4">
    <source>
        <dbReference type="EMBL" id="SSX00081.1"/>
    </source>
</evidence>
<reference evidence="4" key="1">
    <citation type="submission" date="2018-04" db="EMBL/GenBank/DDBJ databases">
        <authorList>
            <person name="Go L.Y."/>
            <person name="Mitchell J.A."/>
        </authorList>
    </citation>
    <scope>NUCLEOTIDE SEQUENCE</scope>
    <source>
        <tissue evidence="4">Whole organism</tissue>
    </source>
</reference>
<sequence length="185" mass="20970">MTSEKQKIIEGEASETDEESEIHSGKLKESIEQALNSNQLVQSLVIQGEASESDEELHRLPSQKPDEKSEPSNESQNRNKSDNILMRDLEEDVTNSLKWLIQDNVEITLDELSNCNQLLLSTQVILQKDNSAIKQAANNLENISTRLDDILSFNFIPKIEFQIKTPEIELEMGVDTLTSEMIEKL</sequence>
<evidence type="ECO:0000256" key="3">
    <source>
        <dbReference type="SAM" id="MobiDB-lite"/>
    </source>
</evidence>
<dbReference type="Pfam" id="PF15753">
    <property type="entry name" value="BLOC1S3"/>
    <property type="match status" value="1"/>
</dbReference>
<accession>A0A336LU07</accession>